<dbReference type="Pfam" id="PF16798">
    <property type="entry name" value="DUF5069"/>
    <property type="match status" value="1"/>
</dbReference>
<dbReference type="InterPro" id="IPR001763">
    <property type="entry name" value="Rhodanese-like_dom"/>
</dbReference>
<feature type="domain" description="Rhodanese" evidence="1">
    <location>
        <begin position="42"/>
        <end position="132"/>
    </location>
</feature>
<dbReference type="CDD" id="cd00158">
    <property type="entry name" value="RHOD"/>
    <property type="match status" value="1"/>
</dbReference>
<protein>
    <submittedName>
        <fullName evidence="2">Rhodanese-related sulfurtransferase</fullName>
    </submittedName>
</protein>
<reference evidence="3" key="1">
    <citation type="submission" date="2019-03" db="EMBL/GenBank/DDBJ databases">
        <title>Complete genome of Methylacidiphilum kamchatkense Kam1.</title>
        <authorList>
            <person name="Kruse T."/>
            <person name="Murarilal Ratnadevi C."/>
            <person name="Erikstad H.-A."/>
            <person name="Birkeland N.-K."/>
        </authorList>
    </citation>
    <scope>NUCLEOTIDE SEQUENCE [LARGE SCALE GENOMIC DNA]</scope>
    <source>
        <strain evidence="3">kam1</strain>
    </source>
</reference>
<dbReference type="SUPFAM" id="SSF52821">
    <property type="entry name" value="Rhodanese/Cell cycle control phosphatase"/>
    <property type="match status" value="1"/>
</dbReference>
<accession>A0A516TPY8</accession>
<proteinExistence type="predicted"/>
<dbReference type="InterPro" id="IPR036873">
    <property type="entry name" value="Rhodanese-like_dom_sf"/>
</dbReference>
<dbReference type="PANTHER" id="PTHR44086:SF10">
    <property type="entry name" value="THIOSULFATE SULFURTRANSFERASE_RHODANESE-LIKE DOMAIN-CONTAINING PROTEIN 3"/>
    <property type="match status" value="1"/>
</dbReference>
<dbReference type="PROSITE" id="PS50206">
    <property type="entry name" value="RHODANESE_3"/>
    <property type="match status" value="1"/>
</dbReference>
<evidence type="ECO:0000313" key="2">
    <source>
        <dbReference type="EMBL" id="QDQ43313.1"/>
    </source>
</evidence>
<evidence type="ECO:0000259" key="1">
    <source>
        <dbReference type="PROSITE" id="PS50206"/>
    </source>
</evidence>
<dbReference type="KEGG" id="mkc:kam1_2105"/>
<dbReference type="GO" id="GO:0004792">
    <property type="term" value="F:thiosulfate-cyanide sulfurtransferase activity"/>
    <property type="evidence" value="ECO:0007669"/>
    <property type="project" value="TreeGrafter"/>
</dbReference>
<dbReference type="EMBL" id="CP037899">
    <property type="protein sequence ID" value="QDQ43313.1"/>
    <property type="molecule type" value="Genomic_DNA"/>
</dbReference>
<dbReference type="Gene3D" id="3.40.250.10">
    <property type="entry name" value="Rhodanese-like domain"/>
    <property type="match status" value="1"/>
</dbReference>
<dbReference type="InterPro" id="IPR031849">
    <property type="entry name" value="DUF5069"/>
</dbReference>
<gene>
    <name evidence="2" type="ORF">kam1_2105</name>
</gene>
<dbReference type="Pfam" id="PF00581">
    <property type="entry name" value="Rhodanese"/>
    <property type="match status" value="1"/>
</dbReference>
<dbReference type="Proteomes" id="UP000315925">
    <property type="component" value="Chromosome"/>
</dbReference>
<evidence type="ECO:0000313" key="3">
    <source>
        <dbReference type="Proteomes" id="UP000315925"/>
    </source>
</evidence>
<sequence length="253" mass="29721">MNNEMKANKNNPLPHSRFNAYLEKITRRLKSITLKNTFSDLQNKSGLVIDVRKKEDWFMGHIPGAIWIERSKLEKEVENIVPQLESKIICYGEDGAQSILAAYTLNEMGYLNTYWMEKGWEGWKERKYPISTADGIEMRDPLEKLGGICYLPRLFDKIKGLYSSKLPPTEYLQDDWDKAILELLCIDATLLEQVCVSSENEQKFLMELKKILGPSWPSQHMIDQFNERCQLRKMVGFQKPQFWFWRADKKTKK</sequence>
<dbReference type="RefSeq" id="WP_143958425.1">
    <property type="nucleotide sequence ID" value="NZ_CP037899.1"/>
</dbReference>
<dbReference type="PANTHER" id="PTHR44086">
    <property type="entry name" value="THIOSULFATE SULFURTRANSFERASE RDL2, MITOCHONDRIAL-RELATED"/>
    <property type="match status" value="1"/>
</dbReference>
<keyword evidence="2" id="KW-0808">Transferase</keyword>
<name>A0A516TPY8_9BACT</name>
<dbReference type="SMART" id="SM00450">
    <property type="entry name" value="RHOD"/>
    <property type="match status" value="1"/>
</dbReference>
<organism evidence="2 3">
    <name type="scientific">Methylacidiphilum kamchatkense Kam1</name>
    <dbReference type="NCBI Taxonomy" id="1202785"/>
    <lineage>
        <taxon>Bacteria</taxon>
        <taxon>Pseudomonadati</taxon>
        <taxon>Verrucomicrobiota</taxon>
        <taxon>Methylacidiphilae</taxon>
        <taxon>Methylacidiphilales</taxon>
        <taxon>Methylacidiphilaceae</taxon>
        <taxon>Methylacidiphilum (ex Ratnadevi et al. 2023)</taxon>
    </lineage>
</organism>
<dbReference type="AlphaFoldDB" id="A0A516TPY8"/>